<gene>
    <name evidence="3" type="ORF">HKI87_03g22650</name>
</gene>
<protein>
    <submittedName>
        <fullName evidence="3">Uncharacterized protein</fullName>
    </submittedName>
</protein>
<keyword evidence="2" id="KW-1133">Transmembrane helix</keyword>
<feature type="transmembrane region" description="Helical" evidence="2">
    <location>
        <begin position="90"/>
        <end position="109"/>
    </location>
</feature>
<sequence>MKVVACNWKEWAETQAEQDDNCRYIMSPGTLPAGEHWRVMFYFSDWLTALFGPEETVEHAEWMRVAYSLVAILIALVCVFLPVRKQDTQVSLTLGALSFPVFSLVALRFCEAFPAPSFTTLYLVLTLAANLSGWLSFVLWRFDHKVKSVTNALYVFLGSGLFVLFLSGMDGHWPYIGMDIGSPPTYNLPYFVGAVVAIACTILTIVLNTRFVVDLVFHFCTANYLVLALLAGLLPSIDFFKDTKQGEYERNKAMNYGVGCGVVVLVTVAKFLLNRNSPTKEDLDQDSEIEMADPEVGVDKNSNPLLRESSDTLTSNPLWALSQEPKLPGEDEEEAGEG</sequence>
<dbReference type="AlphaFoldDB" id="A0AAX4P3R0"/>
<feature type="compositionally biased region" description="Acidic residues" evidence="1">
    <location>
        <begin position="283"/>
        <end position="293"/>
    </location>
</feature>
<evidence type="ECO:0000313" key="3">
    <source>
        <dbReference type="EMBL" id="WZN60731.1"/>
    </source>
</evidence>
<feature type="transmembrane region" description="Helical" evidence="2">
    <location>
        <begin position="65"/>
        <end position="83"/>
    </location>
</feature>
<feature type="transmembrane region" description="Helical" evidence="2">
    <location>
        <begin position="254"/>
        <end position="273"/>
    </location>
</feature>
<accession>A0AAX4P3R0</accession>
<dbReference type="EMBL" id="CP151503">
    <property type="protein sequence ID" value="WZN60731.1"/>
    <property type="molecule type" value="Genomic_DNA"/>
</dbReference>
<feature type="transmembrane region" description="Helical" evidence="2">
    <location>
        <begin position="215"/>
        <end position="234"/>
    </location>
</feature>
<evidence type="ECO:0000256" key="1">
    <source>
        <dbReference type="SAM" id="MobiDB-lite"/>
    </source>
</evidence>
<feature type="transmembrane region" description="Helical" evidence="2">
    <location>
        <begin position="121"/>
        <end position="140"/>
    </location>
</feature>
<evidence type="ECO:0000313" key="4">
    <source>
        <dbReference type="Proteomes" id="UP001472866"/>
    </source>
</evidence>
<keyword evidence="2" id="KW-0812">Transmembrane</keyword>
<name>A0AAX4P3R0_9CHLO</name>
<feature type="transmembrane region" description="Helical" evidence="2">
    <location>
        <begin position="189"/>
        <end position="208"/>
    </location>
</feature>
<organism evidence="3 4">
    <name type="scientific">Chloropicon roscoffensis</name>
    <dbReference type="NCBI Taxonomy" id="1461544"/>
    <lineage>
        <taxon>Eukaryota</taxon>
        <taxon>Viridiplantae</taxon>
        <taxon>Chlorophyta</taxon>
        <taxon>Chloropicophyceae</taxon>
        <taxon>Chloropicales</taxon>
        <taxon>Chloropicaceae</taxon>
        <taxon>Chloropicon</taxon>
    </lineage>
</organism>
<reference evidence="3 4" key="1">
    <citation type="submission" date="2024-03" db="EMBL/GenBank/DDBJ databases">
        <title>Complete genome sequence of the green alga Chloropicon roscoffensis RCC1871.</title>
        <authorList>
            <person name="Lemieux C."/>
            <person name="Pombert J.-F."/>
            <person name="Otis C."/>
            <person name="Turmel M."/>
        </authorList>
    </citation>
    <scope>NUCLEOTIDE SEQUENCE [LARGE SCALE GENOMIC DNA]</scope>
    <source>
        <strain evidence="3 4">RCC1871</strain>
    </source>
</reference>
<feature type="transmembrane region" description="Helical" evidence="2">
    <location>
        <begin position="152"/>
        <end position="169"/>
    </location>
</feature>
<keyword evidence="4" id="KW-1185">Reference proteome</keyword>
<dbReference type="Proteomes" id="UP001472866">
    <property type="component" value="Chromosome 03"/>
</dbReference>
<proteinExistence type="predicted"/>
<feature type="region of interest" description="Disordered" evidence="1">
    <location>
        <begin position="279"/>
        <end position="338"/>
    </location>
</feature>
<keyword evidence="2" id="KW-0472">Membrane</keyword>
<evidence type="ECO:0000256" key="2">
    <source>
        <dbReference type="SAM" id="Phobius"/>
    </source>
</evidence>